<evidence type="ECO:0000256" key="1">
    <source>
        <dbReference type="SAM" id="MobiDB-lite"/>
    </source>
</evidence>
<gene>
    <name evidence="2" type="ORF">EDD32_1955</name>
</gene>
<keyword evidence="3" id="KW-1185">Reference proteome</keyword>
<sequence length="41" mass="4565">MTDAERGTGREDPALFDPPDGDDDALRRRATLAGGPWRPRR</sequence>
<name>A0A3N4Z4X8_9MICO</name>
<feature type="region of interest" description="Disordered" evidence="1">
    <location>
        <begin position="1"/>
        <end position="41"/>
    </location>
</feature>
<dbReference type="EMBL" id="RKRA01000001">
    <property type="protein sequence ID" value="RPF27473.1"/>
    <property type="molecule type" value="Genomic_DNA"/>
</dbReference>
<reference evidence="2 3" key="1">
    <citation type="submission" date="2018-11" db="EMBL/GenBank/DDBJ databases">
        <title>Sequencing the genomes of 1000 actinobacteria strains.</title>
        <authorList>
            <person name="Klenk H.-P."/>
        </authorList>
    </citation>
    <scope>NUCLEOTIDE SEQUENCE [LARGE SCALE GENOMIC DNA]</scope>
    <source>
        <strain evidence="2 3">DSM 14418</strain>
    </source>
</reference>
<evidence type="ECO:0000313" key="3">
    <source>
        <dbReference type="Proteomes" id="UP000280726"/>
    </source>
</evidence>
<accession>A0A3N4Z4X8</accession>
<proteinExistence type="predicted"/>
<protein>
    <submittedName>
        <fullName evidence="2">Uncharacterized protein</fullName>
    </submittedName>
</protein>
<feature type="compositionally biased region" description="Basic and acidic residues" evidence="1">
    <location>
        <begin position="1"/>
        <end position="13"/>
    </location>
</feature>
<dbReference type="AlphaFoldDB" id="A0A3N4Z4X8"/>
<evidence type="ECO:0000313" key="2">
    <source>
        <dbReference type="EMBL" id="RPF27473.1"/>
    </source>
</evidence>
<comment type="caution">
    <text evidence="2">The sequence shown here is derived from an EMBL/GenBank/DDBJ whole genome shotgun (WGS) entry which is preliminary data.</text>
</comment>
<organism evidence="2 3">
    <name type="scientific">Georgenia muralis</name>
    <dbReference type="NCBI Taxonomy" id="154117"/>
    <lineage>
        <taxon>Bacteria</taxon>
        <taxon>Bacillati</taxon>
        <taxon>Actinomycetota</taxon>
        <taxon>Actinomycetes</taxon>
        <taxon>Micrococcales</taxon>
        <taxon>Bogoriellaceae</taxon>
        <taxon>Georgenia</taxon>
    </lineage>
</organism>
<dbReference type="Proteomes" id="UP000280726">
    <property type="component" value="Unassembled WGS sequence"/>
</dbReference>